<dbReference type="Proteomes" id="UP001371218">
    <property type="component" value="Unassembled WGS sequence"/>
</dbReference>
<evidence type="ECO:0000313" key="6">
    <source>
        <dbReference type="Proteomes" id="UP001371218"/>
    </source>
</evidence>
<feature type="domain" description="HPt" evidence="4">
    <location>
        <begin position="34"/>
        <end position="127"/>
    </location>
</feature>
<accession>A0ABU9BZS2</accession>
<dbReference type="Gene3D" id="1.20.120.160">
    <property type="entry name" value="HPT domain"/>
    <property type="match status" value="1"/>
</dbReference>
<proteinExistence type="predicted"/>
<gene>
    <name evidence="5" type="ORF">AACH06_27705</name>
</gene>
<keyword evidence="2" id="KW-0597">Phosphoprotein</keyword>
<evidence type="ECO:0000256" key="2">
    <source>
        <dbReference type="PROSITE-ProRule" id="PRU00110"/>
    </source>
</evidence>
<evidence type="ECO:0000256" key="1">
    <source>
        <dbReference type="ARBA" id="ARBA00023012"/>
    </source>
</evidence>
<evidence type="ECO:0000259" key="4">
    <source>
        <dbReference type="PROSITE" id="PS50894"/>
    </source>
</evidence>
<dbReference type="SMART" id="SM00073">
    <property type="entry name" value="HPT"/>
    <property type="match status" value="1"/>
</dbReference>
<dbReference type="Pfam" id="PF01627">
    <property type="entry name" value="Hpt"/>
    <property type="match status" value="1"/>
</dbReference>
<sequence>MLEARPTPDLDDPHRSVLDSASLDQLRQLDPTGGTGFLARVLGTYLKSLERHEAEAQQARQAAQWDALARTAHTLKSASASVGALAFSQLCADIEGLVRRQEVDQLDGLLDRFFAEAGRVRGAIQAQLEPSAPPSGVGFGGGQMSADGPAAS</sequence>
<keyword evidence="1" id="KW-0902">Two-component regulatory system</keyword>
<dbReference type="SUPFAM" id="SSF47226">
    <property type="entry name" value="Histidine-containing phosphotransfer domain, HPT domain"/>
    <property type="match status" value="1"/>
</dbReference>
<dbReference type="RefSeq" id="WP_341429048.1">
    <property type="nucleotide sequence ID" value="NZ_JBBUTG010000032.1"/>
</dbReference>
<feature type="region of interest" description="Disordered" evidence="3">
    <location>
        <begin position="129"/>
        <end position="152"/>
    </location>
</feature>
<dbReference type="EMBL" id="JBBUTG010000032">
    <property type="protein sequence ID" value="MEK8034619.1"/>
    <property type="molecule type" value="Genomic_DNA"/>
</dbReference>
<evidence type="ECO:0000256" key="3">
    <source>
        <dbReference type="SAM" id="MobiDB-lite"/>
    </source>
</evidence>
<dbReference type="InterPro" id="IPR036641">
    <property type="entry name" value="HPT_dom_sf"/>
</dbReference>
<dbReference type="InterPro" id="IPR008207">
    <property type="entry name" value="Sig_transdc_His_kin_Hpt_dom"/>
</dbReference>
<dbReference type="PROSITE" id="PS50894">
    <property type="entry name" value="HPT"/>
    <property type="match status" value="1"/>
</dbReference>
<organism evidence="5 6">
    <name type="scientific">Ideonella lacteola</name>
    <dbReference type="NCBI Taxonomy" id="2984193"/>
    <lineage>
        <taxon>Bacteria</taxon>
        <taxon>Pseudomonadati</taxon>
        <taxon>Pseudomonadota</taxon>
        <taxon>Betaproteobacteria</taxon>
        <taxon>Burkholderiales</taxon>
        <taxon>Sphaerotilaceae</taxon>
        <taxon>Ideonella</taxon>
    </lineage>
</organism>
<name>A0ABU9BZS2_9BURK</name>
<feature type="modified residue" description="Phosphohistidine" evidence="2">
    <location>
        <position position="73"/>
    </location>
</feature>
<protein>
    <submittedName>
        <fullName evidence="5">Hpt domain-containing protein</fullName>
    </submittedName>
</protein>
<reference evidence="5 6" key="1">
    <citation type="submission" date="2024-04" db="EMBL/GenBank/DDBJ databases">
        <title>Novel species of the genus Ideonella isolated from streams.</title>
        <authorList>
            <person name="Lu H."/>
        </authorList>
    </citation>
    <scope>NUCLEOTIDE SEQUENCE [LARGE SCALE GENOMIC DNA]</scope>
    <source>
        <strain evidence="5 6">DXS29W</strain>
    </source>
</reference>
<dbReference type="CDD" id="cd00088">
    <property type="entry name" value="HPT"/>
    <property type="match status" value="1"/>
</dbReference>
<comment type="caution">
    <text evidence="5">The sequence shown here is derived from an EMBL/GenBank/DDBJ whole genome shotgun (WGS) entry which is preliminary data.</text>
</comment>
<evidence type="ECO:0000313" key="5">
    <source>
        <dbReference type="EMBL" id="MEK8034619.1"/>
    </source>
</evidence>
<keyword evidence="6" id="KW-1185">Reference proteome</keyword>